<dbReference type="AlphaFoldDB" id="A0AAD5S3I8"/>
<feature type="region of interest" description="Disordered" evidence="1">
    <location>
        <begin position="1"/>
        <end position="133"/>
    </location>
</feature>
<evidence type="ECO:0000256" key="2">
    <source>
        <dbReference type="SAM" id="Phobius"/>
    </source>
</evidence>
<feature type="compositionally biased region" description="Low complexity" evidence="1">
    <location>
        <begin position="14"/>
        <end position="37"/>
    </location>
</feature>
<feature type="compositionally biased region" description="Gly residues" evidence="1">
    <location>
        <begin position="230"/>
        <end position="263"/>
    </location>
</feature>
<reference evidence="3" key="1">
    <citation type="submission" date="2020-05" db="EMBL/GenBank/DDBJ databases">
        <title>Phylogenomic resolution of chytrid fungi.</title>
        <authorList>
            <person name="Stajich J.E."/>
            <person name="Amses K."/>
            <person name="Simmons R."/>
            <person name="Seto K."/>
            <person name="Myers J."/>
            <person name="Bonds A."/>
            <person name="Quandt C.A."/>
            <person name="Barry K."/>
            <person name="Liu P."/>
            <person name="Grigoriev I."/>
            <person name="Longcore J.E."/>
            <person name="James T.Y."/>
        </authorList>
    </citation>
    <scope>NUCLEOTIDE SEQUENCE</scope>
    <source>
        <strain evidence="3">JEL0318</strain>
    </source>
</reference>
<feature type="compositionally biased region" description="Pro residues" evidence="1">
    <location>
        <begin position="38"/>
        <end position="53"/>
    </location>
</feature>
<organism evidence="3 4">
    <name type="scientific">Rhizophlyctis rosea</name>
    <dbReference type="NCBI Taxonomy" id="64517"/>
    <lineage>
        <taxon>Eukaryota</taxon>
        <taxon>Fungi</taxon>
        <taxon>Fungi incertae sedis</taxon>
        <taxon>Chytridiomycota</taxon>
        <taxon>Chytridiomycota incertae sedis</taxon>
        <taxon>Chytridiomycetes</taxon>
        <taxon>Rhizophlyctidales</taxon>
        <taxon>Rhizophlyctidaceae</taxon>
        <taxon>Rhizophlyctis</taxon>
    </lineage>
</organism>
<evidence type="ECO:0000313" key="3">
    <source>
        <dbReference type="EMBL" id="KAJ3037285.1"/>
    </source>
</evidence>
<feature type="region of interest" description="Disordered" evidence="1">
    <location>
        <begin position="226"/>
        <end position="263"/>
    </location>
</feature>
<feature type="region of interest" description="Disordered" evidence="1">
    <location>
        <begin position="188"/>
        <end position="211"/>
    </location>
</feature>
<dbReference type="EMBL" id="JADGJD010001846">
    <property type="protein sequence ID" value="KAJ3037285.1"/>
    <property type="molecule type" value="Genomic_DNA"/>
</dbReference>
<keyword evidence="2" id="KW-1133">Transmembrane helix</keyword>
<feature type="non-terminal residue" evidence="3">
    <location>
        <position position="263"/>
    </location>
</feature>
<feature type="compositionally biased region" description="Low complexity" evidence="1">
    <location>
        <begin position="54"/>
        <end position="63"/>
    </location>
</feature>
<sequence length="263" mass="26384">MPGGGKDPSRHVVAQPQQSAQPSAPAASQPPAAEPTTNPAPSPAPTARPPAQSPPTATRTTAPAPQPPVAQPTTGAAAQPTAATPSTPTNNAPADPNDPFQPRTDWPNASNVPTNATPSNTSSNTSNASSGNQSFWEKNKRIFIIVLSIVGFILAAAFGTLIYNKCIKGEKDDDAVISLKPEPVAAISSRPASSASRVNTLNSNNGGGPRPIQQYGIDTGPRMNISTPGPGSGPYWGNGGSVVSGGRPGGPGSAFGGGYAPTG</sequence>
<dbReference type="Proteomes" id="UP001212841">
    <property type="component" value="Unassembled WGS sequence"/>
</dbReference>
<feature type="compositionally biased region" description="Low complexity" evidence="1">
    <location>
        <begin position="110"/>
        <end position="130"/>
    </location>
</feature>
<protein>
    <submittedName>
        <fullName evidence="3">Uncharacterized protein</fullName>
    </submittedName>
</protein>
<keyword evidence="2" id="KW-0472">Membrane</keyword>
<name>A0AAD5S3I8_9FUNG</name>
<feature type="compositionally biased region" description="Low complexity" evidence="1">
    <location>
        <begin position="71"/>
        <end position="98"/>
    </location>
</feature>
<proteinExistence type="predicted"/>
<keyword evidence="2" id="KW-0812">Transmembrane</keyword>
<comment type="caution">
    <text evidence="3">The sequence shown here is derived from an EMBL/GenBank/DDBJ whole genome shotgun (WGS) entry which is preliminary data.</text>
</comment>
<accession>A0AAD5S3I8</accession>
<gene>
    <name evidence="3" type="ORF">HK097_003555</name>
</gene>
<keyword evidence="4" id="KW-1185">Reference proteome</keyword>
<feature type="transmembrane region" description="Helical" evidence="2">
    <location>
        <begin position="142"/>
        <end position="163"/>
    </location>
</feature>
<feature type="compositionally biased region" description="Low complexity" evidence="1">
    <location>
        <begin position="188"/>
        <end position="198"/>
    </location>
</feature>
<evidence type="ECO:0000256" key="1">
    <source>
        <dbReference type="SAM" id="MobiDB-lite"/>
    </source>
</evidence>
<evidence type="ECO:0000313" key="4">
    <source>
        <dbReference type="Proteomes" id="UP001212841"/>
    </source>
</evidence>